<dbReference type="Proteomes" id="UP000185596">
    <property type="component" value="Unassembled WGS sequence"/>
</dbReference>
<evidence type="ECO:0000313" key="2">
    <source>
        <dbReference type="EMBL" id="OLF09618.1"/>
    </source>
</evidence>
<keyword evidence="1" id="KW-0812">Transmembrane</keyword>
<dbReference type="STRING" id="1912961.BU204_32770"/>
<gene>
    <name evidence="2" type="ORF">BU204_32770</name>
</gene>
<comment type="caution">
    <text evidence="2">The sequence shown here is derived from an EMBL/GenBank/DDBJ whole genome shotgun (WGS) entry which is preliminary data.</text>
</comment>
<feature type="transmembrane region" description="Helical" evidence="1">
    <location>
        <begin position="53"/>
        <end position="76"/>
    </location>
</feature>
<evidence type="ECO:0000256" key="1">
    <source>
        <dbReference type="SAM" id="Phobius"/>
    </source>
</evidence>
<reference evidence="2 3" key="1">
    <citation type="submission" date="2016-12" db="EMBL/GenBank/DDBJ databases">
        <title>The draft genome sequence of Actinophytocola sp. 11-183.</title>
        <authorList>
            <person name="Wang W."/>
            <person name="Yuan L."/>
        </authorList>
    </citation>
    <scope>NUCLEOTIDE SEQUENCE [LARGE SCALE GENOMIC DNA]</scope>
    <source>
        <strain evidence="2 3">11-183</strain>
    </source>
</reference>
<keyword evidence="1" id="KW-0472">Membrane</keyword>
<organism evidence="2 3">
    <name type="scientific">Actinophytocola xanthii</name>
    <dbReference type="NCBI Taxonomy" id="1912961"/>
    <lineage>
        <taxon>Bacteria</taxon>
        <taxon>Bacillati</taxon>
        <taxon>Actinomycetota</taxon>
        <taxon>Actinomycetes</taxon>
        <taxon>Pseudonocardiales</taxon>
        <taxon>Pseudonocardiaceae</taxon>
    </lineage>
</organism>
<protein>
    <submittedName>
        <fullName evidence="2">Uncharacterized protein</fullName>
    </submittedName>
</protein>
<name>A0A1Q8C5K0_9PSEU</name>
<dbReference type="InterPro" id="IPR035166">
    <property type="entry name" value="DUF5336"/>
</dbReference>
<dbReference type="AlphaFoldDB" id="A0A1Q8C5K0"/>
<keyword evidence="3" id="KW-1185">Reference proteome</keyword>
<dbReference type="Pfam" id="PF17270">
    <property type="entry name" value="DUF5336"/>
    <property type="match status" value="1"/>
</dbReference>
<feature type="transmembrane region" description="Helical" evidence="1">
    <location>
        <begin position="88"/>
        <end position="106"/>
    </location>
</feature>
<feature type="transmembrane region" description="Helical" evidence="1">
    <location>
        <begin position="12"/>
        <end position="33"/>
    </location>
</feature>
<keyword evidence="1" id="KW-1133">Transmembrane helix</keyword>
<accession>A0A1Q8C5K0</accession>
<evidence type="ECO:0000313" key="3">
    <source>
        <dbReference type="Proteomes" id="UP000185596"/>
    </source>
</evidence>
<dbReference type="EMBL" id="MSIE01000083">
    <property type="protein sequence ID" value="OLF09618.1"/>
    <property type="molecule type" value="Genomic_DNA"/>
</dbReference>
<proteinExistence type="predicted"/>
<feature type="transmembrane region" description="Helical" evidence="1">
    <location>
        <begin position="112"/>
        <end position="135"/>
    </location>
</feature>
<sequence>MAQFDVKRVTTLEWAGIGAGVLAFIVSFLPWVTLDFGDEFGDLGLSTSVSGSAWDAAFLGWFPILLLLGAAVVVALPHFGTQVAQRSMIWLGLAVAAFVFILLRWLTLDEFVAPGFGLFIGLVLALVSAVAAFLVHRAAPKPTTNPHPGTAYGA</sequence>